<name>A0ABQ8D0D5_BRANA</name>
<keyword evidence="2" id="KW-1185">Reference proteome</keyword>
<accession>A0ABQ8D0D5</accession>
<proteinExistence type="predicted"/>
<dbReference type="EMBL" id="JAGKQM010000006">
    <property type="protein sequence ID" value="KAH0922827.1"/>
    <property type="molecule type" value="Genomic_DNA"/>
</dbReference>
<reference evidence="1 2" key="1">
    <citation type="submission" date="2021-05" db="EMBL/GenBank/DDBJ databases">
        <title>Genome Assembly of Synthetic Allotetraploid Brassica napus Reveals Homoeologous Exchanges between Subgenomes.</title>
        <authorList>
            <person name="Davis J.T."/>
        </authorList>
    </citation>
    <scope>NUCLEOTIDE SEQUENCE [LARGE SCALE GENOMIC DNA]</scope>
    <source>
        <strain evidence="2">cv. Da-Ae</strain>
        <tissue evidence="1">Seedling</tissue>
    </source>
</reference>
<evidence type="ECO:0000313" key="1">
    <source>
        <dbReference type="EMBL" id="KAH0922827.1"/>
    </source>
</evidence>
<dbReference type="Proteomes" id="UP000824890">
    <property type="component" value="Unassembled WGS sequence"/>
</dbReference>
<gene>
    <name evidence="1" type="ORF">HID58_022845</name>
</gene>
<protein>
    <submittedName>
        <fullName evidence="1">Uncharacterized protein</fullName>
    </submittedName>
</protein>
<comment type="caution">
    <text evidence="1">The sequence shown here is derived from an EMBL/GenBank/DDBJ whole genome shotgun (WGS) entry which is preliminary data.</text>
</comment>
<evidence type="ECO:0000313" key="2">
    <source>
        <dbReference type="Proteomes" id="UP000824890"/>
    </source>
</evidence>
<sequence length="130" mass="14611">MEQLKNKDEDRVIENNEGLPQPFLGSCNDRARQFQAFSSATVKAMNHSLTNQQHKHKIGNFPYNHGTRGVLVLIPVHVNLAEEKLMLCDSDTRQEIGSVIEAVAPETFEVMSVIHILFPTHIFVADCTNP</sequence>
<organism evidence="1 2">
    <name type="scientific">Brassica napus</name>
    <name type="common">Rape</name>
    <dbReference type="NCBI Taxonomy" id="3708"/>
    <lineage>
        <taxon>Eukaryota</taxon>
        <taxon>Viridiplantae</taxon>
        <taxon>Streptophyta</taxon>
        <taxon>Embryophyta</taxon>
        <taxon>Tracheophyta</taxon>
        <taxon>Spermatophyta</taxon>
        <taxon>Magnoliopsida</taxon>
        <taxon>eudicotyledons</taxon>
        <taxon>Gunneridae</taxon>
        <taxon>Pentapetalae</taxon>
        <taxon>rosids</taxon>
        <taxon>malvids</taxon>
        <taxon>Brassicales</taxon>
        <taxon>Brassicaceae</taxon>
        <taxon>Brassiceae</taxon>
        <taxon>Brassica</taxon>
    </lineage>
</organism>